<accession>A0A853A7F8</accession>
<reference evidence="1 2" key="1">
    <citation type="submission" date="2020-07" db="EMBL/GenBank/DDBJ databases">
        <title>Sequencing the genomes of 1000 actinobacteria strains.</title>
        <authorList>
            <person name="Klenk H.-P."/>
        </authorList>
    </citation>
    <scope>NUCLEOTIDE SEQUENCE [LARGE SCALE GENOMIC DNA]</scope>
    <source>
        <strain evidence="1 2">DSM 42178</strain>
    </source>
</reference>
<gene>
    <name evidence="1" type="ORF">FHU37_003325</name>
</gene>
<dbReference type="RefSeq" id="WP_179814971.1">
    <property type="nucleotide sequence ID" value="NZ_JACBZD010000001.1"/>
</dbReference>
<name>A0A853A7F8_9ACTN</name>
<evidence type="ECO:0000313" key="2">
    <source>
        <dbReference type="Proteomes" id="UP000567795"/>
    </source>
</evidence>
<evidence type="ECO:0000313" key="1">
    <source>
        <dbReference type="EMBL" id="NYI06382.1"/>
    </source>
</evidence>
<dbReference type="EMBL" id="JACBZD010000001">
    <property type="protein sequence ID" value="NYI06382.1"/>
    <property type="molecule type" value="Genomic_DNA"/>
</dbReference>
<organism evidence="1 2">
    <name type="scientific">Allostreptomyces psammosilenae</name>
    <dbReference type="NCBI Taxonomy" id="1892865"/>
    <lineage>
        <taxon>Bacteria</taxon>
        <taxon>Bacillati</taxon>
        <taxon>Actinomycetota</taxon>
        <taxon>Actinomycetes</taxon>
        <taxon>Kitasatosporales</taxon>
        <taxon>Streptomycetaceae</taxon>
        <taxon>Allostreptomyces</taxon>
    </lineage>
</organism>
<dbReference type="AlphaFoldDB" id="A0A853A7F8"/>
<sequence>MALSVSAVLVFGILLFLLIRRSGLNVWHALVGVLFGFFLAGSSLGPGIQDGANGLAGFLASISL</sequence>
<proteinExistence type="predicted"/>
<comment type="caution">
    <text evidence="1">The sequence shown here is derived from an EMBL/GenBank/DDBJ whole genome shotgun (WGS) entry which is preliminary data.</text>
</comment>
<protein>
    <submittedName>
        <fullName evidence="1">Uncharacterized protein</fullName>
    </submittedName>
</protein>
<dbReference type="Proteomes" id="UP000567795">
    <property type="component" value="Unassembled WGS sequence"/>
</dbReference>
<keyword evidence="2" id="KW-1185">Reference proteome</keyword>